<name>X1KBF2_9ZZZZ</name>
<gene>
    <name evidence="1" type="ORF">S06H3_11831</name>
</gene>
<dbReference type="AlphaFoldDB" id="X1KBF2"/>
<proteinExistence type="predicted"/>
<reference evidence="1" key="1">
    <citation type="journal article" date="2014" name="Front. Microbiol.">
        <title>High frequency of phylogenetically diverse reductive dehalogenase-homologous genes in deep subseafloor sedimentary metagenomes.</title>
        <authorList>
            <person name="Kawai M."/>
            <person name="Futagami T."/>
            <person name="Toyoda A."/>
            <person name="Takaki Y."/>
            <person name="Nishi S."/>
            <person name="Hori S."/>
            <person name="Arai W."/>
            <person name="Tsubouchi T."/>
            <person name="Morono Y."/>
            <person name="Uchiyama I."/>
            <person name="Ito T."/>
            <person name="Fujiyama A."/>
            <person name="Inagaki F."/>
            <person name="Takami H."/>
        </authorList>
    </citation>
    <scope>NUCLEOTIDE SEQUENCE</scope>
    <source>
        <strain evidence="1">Expedition CK06-06</strain>
    </source>
</reference>
<sequence>MRELYPWPVLARVECDTQYVGRTQIIIYAGVEYKVTLKSIRWQPPHGTFKYRLLVESEGIGWHARSFYDEYDMCGAPDGTFVTLFHAKKEEPLEKIAKAFFERKWENIKSESFRSLAVSRFLAASITVEVAELAFRDVRLEHYPDSRLVGGESPMLASGRDLWVGHRFFSEDAYAWARRNAGSASRVVALYFADTKYQFRTDLPSGAEVQSTTQLDSTELRGQYADLILSLLRGLEIPTETPPLEQLAPIVSGHIHAPYTPVSEADVHEALASLKRSCDSKAELRYQLAAGVVLNAWIEEERRHGFSQRKSFYAFKQQIGALVKWATEANLPGVHLWVEPQPGRATPIL</sequence>
<accession>X1KBF2</accession>
<protein>
    <submittedName>
        <fullName evidence="1">Uncharacterized protein</fullName>
    </submittedName>
</protein>
<evidence type="ECO:0000313" key="1">
    <source>
        <dbReference type="EMBL" id="GAI03943.1"/>
    </source>
</evidence>
<dbReference type="EMBL" id="BARV01005817">
    <property type="protein sequence ID" value="GAI03943.1"/>
    <property type="molecule type" value="Genomic_DNA"/>
</dbReference>
<organism evidence="1">
    <name type="scientific">marine sediment metagenome</name>
    <dbReference type="NCBI Taxonomy" id="412755"/>
    <lineage>
        <taxon>unclassified sequences</taxon>
        <taxon>metagenomes</taxon>
        <taxon>ecological metagenomes</taxon>
    </lineage>
</organism>
<feature type="non-terminal residue" evidence="1">
    <location>
        <position position="349"/>
    </location>
</feature>
<comment type="caution">
    <text evidence="1">The sequence shown here is derived from an EMBL/GenBank/DDBJ whole genome shotgun (WGS) entry which is preliminary data.</text>
</comment>